<dbReference type="EMBL" id="DXBN01000209">
    <property type="protein sequence ID" value="HIZ54057.1"/>
    <property type="molecule type" value="Genomic_DNA"/>
</dbReference>
<protein>
    <submittedName>
        <fullName evidence="1">Uncharacterized protein</fullName>
    </submittedName>
</protein>
<reference evidence="1" key="1">
    <citation type="journal article" date="2021" name="PeerJ">
        <title>Extensive microbial diversity within the chicken gut microbiome revealed by metagenomics and culture.</title>
        <authorList>
            <person name="Gilroy R."/>
            <person name="Ravi A."/>
            <person name="Getino M."/>
            <person name="Pursley I."/>
            <person name="Horton D.L."/>
            <person name="Alikhan N.F."/>
            <person name="Baker D."/>
            <person name="Gharbi K."/>
            <person name="Hall N."/>
            <person name="Watson M."/>
            <person name="Adriaenssens E.M."/>
            <person name="Foster-Nyarko E."/>
            <person name="Jarju S."/>
            <person name="Secka A."/>
            <person name="Antonio M."/>
            <person name="Oren A."/>
            <person name="Chaudhuri R.R."/>
            <person name="La Ragione R."/>
            <person name="Hildebrand F."/>
            <person name="Pallen M.J."/>
        </authorList>
    </citation>
    <scope>NUCLEOTIDE SEQUENCE</scope>
    <source>
        <strain evidence="1">CHK172-16539</strain>
    </source>
</reference>
<name>A0A9D2JIL1_9ENTE</name>
<evidence type="ECO:0000313" key="1">
    <source>
        <dbReference type="EMBL" id="HIZ54057.1"/>
    </source>
</evidence>
<dbReference type="AlphaFoldDB" id="A0A9D2JIL1"/>
<evidence type="ECO:0000313" key="2">
    <source>
        <dbReference type="Proteomes" id="UP000824063"/>
    </source>
</evidence>
<sequence length="359" mass="42031">MGEVIFDKSRKNLKKIYNRINSKNLNQYVRANQEEVLFLAIGGYNRTYELLIAMGAKPNEIATFSNLNLSQQFLIETHNKKIIYIKKINYVTNVGKNWDFSTKRLDLNVADGFEESMLVYENAQRLVGFGKNKEEWVKPTIVILDDPSLNLQYEGHRFRYETKLGFAQIKNRNANPYSIISEIKEVEEANKMMFAMYQEKQIDESEILDGINRLRESVHLKIDKDWAMKPTEYKKILGSQKLANQLKEMDELGIYQLSNNKRIGYKNSRWIVIPESAFEFKGFEYKDEEDIFNEALETEEQNEQQFIEQQEKQLQSILSIELPFNIKQGYVGNDMNSAMVTLQSFLDEVDDIEKEKING</sequence>
<organism evidence="1 2">
    <name type="scientific">Candidatus Enterococcus avicola</name>
    <dbReference type="NCBI Taxonomy" id="2838561"/>
    <lineage>
        <taxon>Bacteria</taxon>
        <taxon>Bacillati</taxon>
        <taxon>Bacillota</taxon>
        <taxon>Bacilli</taxon>
        <taxon>Lactobacillales</taxon>
        <taxon>Enterococcaceae</taxon>
        <taxon>Enterococcus</taxon>
    </lineage>
</organism>
<feature type="non-terminal residue" evidence="1">
    <location>
        <position position="359"/>
    </location>
</feature>
<gene>
    <name evidence="1" type="ORF">IAA20_08960</name>
</gene>
<accession>A0A9D2JIL1</accession>
<comment type="caution">
    <text evidence="1">The sequence shown here is derived from an EMBL/GenBank/DDBJ whole genome shotgun (WGS) entry which is preliminary data.</text>
</comment>
<reference evidence="1" key="2">
    <citation type="submission" date="2021-04" db="EMBL/GenBank/DDBJ databases">
        <authorList>
            <person name="Gilroy R."/>
        </authorList>
    </citation>
    <scope>NUCLEOTIDE SEQUENCE</scope>
    <source>
        <strain evidence="1">CHK172-16539</strain>
    </source>
</reference>
<dbReference type="Proteomes" id="UP000824063">
    <property type="component" value="Unassembled WGS sequence"/>
</dbReference>
<proteinExistence type="predicted"/>